<dbReference type="AlphaFoldDB" id="A0A8H4U0U7"/>
<feature type="compositionally biased region" description="Polar residues" evidence="1">
    <location>
        <begin position="242"/>
        <end position="252"/>
    </location>
</feature>
<feature type="compositionally biased region" description="Basic and acidic residues" evidence="1">
    <location>
        <begin position="215"/>
        <end position="233"/>
    </location>
</feature>
<evidence type="ECO:0000256" key="1">
    <source>
        <dbReference type="SAM" id="MobiDB-lite"/>
    </source>
</evidence>
<reference evidence="2" key="2">
    <citation type="submission" date="2020-05" db="EMBL/GenBank/DDBJ databases">
        <authorList>
            <person name="Kim H.-S."/>
            <person name="Proctor R.H."/>
            <person name="Brown D.W."/>
        </authorList>
    </citation>
    <scope>NUCLEOTIDE SEQUENCE</scope>
    <source>
        <strain evidence="2">NRRL 20472</strain>
    </source>
</reference>
<organism evidence="2 3">
    <name type="scientific">Fusarium sarcochroum</name>
    <dbReference type="NCBI Taxonomy" id="1208366"/>
    <lineage>
        <taxon>Eukaryota</taxon>
        <taxon>Fungi</taxon>
        <taxon>Dikarya</taxon>
        <taxon>Ascomycota</taxon>
        <taxon>Pezizomycotina</taxon>
        <taxon>Sordariomycetes</taxon>
        <taxon>Hypocreomycetidae</taxon>
        <taxon>Hypocreales</taxon>
        <taxon>Nectriaceae</taxon>
        <taxon>Fusarium</taxon>
        <taxon>Fusarium lateritium species complex</taxon>
    </lineage>
</organism>
<comment type="caution">
    <text evidence="2">The sequence shown here is derived from an EMBL/GenBank/DDBJ whole genome shotgun (WGS) entry which is preliminary data.</text>
</comment>
<reference evidence="2" key="1">
    <citation type="journal article" date="2020" name="BMC Genomics">
        <title>Correction to: Identification and distribution of gene clusters required for synthesis of sphingolipid metabolism inhibitors in diverse species of the filamentous fungus Fusarium.</title>
        <authorList>
            <person name="Kim H.S."/>
            <person name="Lohmar J.M."/>
            <person name="Busman M."/>
            <person name="Brown D.W."/>
            <person name="Naumann T.A."/>
            <person name="Divon H.H."/>
            <person name="Lysoe E."/>
            <person name="Uhlig S."/>
            <person name="Proctor R.H."/>
        </authorList>
    </citation>
    <scope>NUCLEOTIDE SEQUENCE</scope>
    <source>
        <strain evidence="2">NRRL 20472</strain>
    </source>
</reference>
<feature type="compositionally biased region" description="Polar residues" evidence="1">
    <location>
        <begin position="131"/>
        <end position="141"/>
    </location>
</feature>
<accession>A0A8H4U0U7</accession>
<sequence length="613" mass="69561">MDDRRRDPQPAEPSTPNPSIKLKITNTQKQTPRQGESWCDERWFKLLVYVEWCAMNGKSFWVDGLSSFVQDVGHSYTKKAIQGKLRRSCPKYLTHKFDEKILLNSGVTYLNLPHDLHDRVQQVAGRIRQGGCNTSNGSSGRETAMNGGPHDTQNHKLFHGSQASNETRRDEPDKTVSERNTEPNDPASINVNQILGRSMVQPNNLNAGVEPSNDPQDRSDTERSGGNIPDRHSATRQMLKRTASSQFTQQEKSSLENHIFVLEEANSQLTREVKKLRHSKPDAQVRYYLEQHLRSTQEMVNRTKSPYREERELSKRSINRKCNLLFTNIRDACLDLTEVDNNLPGPEAQYDQRVQSWAHVAFYQDLRICLNCVSRGVLSKDYLLRGLISAAMIEYVFEPVFPDILNTESSASYPLRKYIVLKDGPDELHQADLYALESLVKGKESITIAQKAKALEDLVSKSLGPFCIMKSRDADRQLRQQSPDGNRGVLDLFRGMDTRSGLNLSGVLSSALKTKLDLTLNMTRLRYSFFSPEDLFDGTKMRMLSKPSEPSTRSVYVKACLFPAFFLAPPRAPDLSADECVLEYDTRYNTYFVEATREEVASLELVAHAIVLT</sequence>
<gene>
    <name evidence="2" type="ORF">FSARC_4842</name>
</gene>
<name>A0A8H4U0U7_9HYPO</name>
<proteinExistence type="predicted"/>
<dbReference type="EMBL" id="JABEXW010000229">
    <property type="protein sequence ID" value="KAF4967647.1"/>
    <property type="molecule type" value="Genomic_DNA"/>
</dbReference>
<dbReference type="OrthoDB" id="5089032at2759"/>
<protein>
    <submittedName>
        <fullName evidence="2">Uncharacterized protein</fullName>
    </submittedName>
</protein>
<feature type="region of interest" description="Disordered" evidence="1">
    <location>
        <begin position="202"/>
        <end position="252"/>
    </location>
</feature>
<feature type="region of interest" description="Disordered" evidence="1">
    <location>
        <begin position="129"/>
        <end position="189"/>
    </location>
</feature>
<evidence type="ECO:0000313" key="2">
    <source>
        <dbReference type="EMBL" id="KAF4967647.1"/>
    </source>
</evidence>
<feature type="region of interest" description="Disordered" evidence="1">
    <location>
        <begin position="1"/>
        <end position="21"/>
    </location>
</feature>
<feature type="compositionally biased region" description="Basic and acidic residues" evidence="1">
    <location>
        <begin position="166"/>
        <end position="182"/>
    </location>
</feature>
<evidence type="ECO:0000313" key="3">
    <source>
        <dbReference type="Proteomes" id="UP000622797"/>
    </source>
</evidence>
<keyword evidence="3" id="KW-1185">Reference proteome</keyword>
<dbReference type="Proteomes" id="UP000622797">
    <property type="component" value="Unassembled WGS sequence"/>
</dbReference>